<protein>
    <submittedName>
        <fullName evidence="2">Uncharacterized protein</fullName>
    </submittedName>
</protein>
<evidence type="ECO:0000313" key="2">
    <source>
        <dbReference type="EMBL" id="KAL2272545.1"/>
    </source>
</evidence>
<name>A0ABR4DQF7_9PEZI</name>
<evidence type="ECO:0000313" key="3">
    <source>
        <dbReference type="Proteomes" id="UP001600888"/>
    </source>
</evidence>
<feature type="region of interest" description="Disordered" evidence="1">
    <location>
        <begin position="67"/>
        <end position="86"/>
    </location>
</feature>
<comment type="caution">
    <text evidence="2">The sequence shown here is derived from an EMBL/GenBank/DDBJ whole genome shotgun (WGS) entry which is preliminary data.</text>
</comment>
<keyword evidence="3" id="KW-1185">Reference proteome</keyword>
<dbReference type="EMBL" id="JBAWTH010000228">
    <property type="protein sequence ID" value="KAL2272545.1"/>
    <property type="molecule type" value="Genomic_DNA"/>
</dbReference>
<reference evidence="2 3" key="1">
    <citation type="submission" date="2024-03" db="EMBL/GenBank/DDBJ databases">
        <title>A high-quality draft genome sequence of Diaporthe vaccinii, a causative agent of upright dieback and viscid rot disease in cranberry plants.</title>
        <authorList>
            <person name="Sarrasin M."/>
            <person name="Lang B.F."/>
            <person name="Burger G."/>
        </authorList>
    </citation>
    <scope>NUCLEOTIDE SEQUENCE [LARGE SCALE GENOMIC DNA]</scope>
    <source>
        <strain evidence="2 3">IS7</strain>
    </source>
</reference>
<dbReference type="EMBL" id="JBAWTH010000228">
    <property type="protein sequence ID" value="KAL2272548.1"/>
    <property type="molecule type" value="Genomic_DNA"/>
</dbReference>
<accession>A0ABR4DQF7</accession>
<organism evidence="2 3">
    <name type="scientific">Diaporthe vaccinii</name>
    <dbReference type="NCBI Taxonomy" id="105482"/>
    <lineage>
        <taxon>Eukaryota</taxon>
        <taxon>Fungi</taxon>
        <taxon>Dikarya</taxon>
        <taxon>Ascomycota</taxon>
        <taxon>Pezizomycotina</taxon>
        <taxon>Sordariomycetes</taxon>
        <taxon>Sordariomycetidae</taxon>
        <taxon>Diaporthales</taxon>
        <taxon>Diaporthaceae</taxon>
        <taxon>Diaporthe</taxon>
        <taxon>Diaporthe eres species complex</taxon>
    </lineage>
</organism>
<dbReference type="EMBL" id="JBAWTH010000228">
    <property type="protein sequence ID" value="KAL2272550.1"/>
    <property type="molecule type" value="Genomic_DNA"/>
</dbReference>
<sequence>MASGSTPVMRVNMQLATSPTWRWSHQNCLNMCLESYNHAVSPPGKEEPCIYTKAAFASHFKTTSTATHGQTKVHLKSVPNNRPTTKARVGQASTHLKPHLWSAIYSNTVSNNPRSNAGNRSTTCHLSNHTSLPPNYALSHSNNSSAPRTSWRPMGPHDFRNGINMRPRRLRRLCLQAQPDRDIPLANCRFREARHEPKEEIDRLDGCVWGQVQFGGHRAGNGNLRIATRRRVKSNHH</sequence>
<dbReference type="Proteomes" id="UP001600888">
    <property type="component" value="Unassembled WGS sequence"/>
</dbReference>
<evidence type="ECO:0000256" key="1">
    <source>
        <dbReference type="SAM" id="MobiDB-lite"/>
    </source>
</evidence>
<proteinExistence type="predicted"/>
<feature type="region of interest" description="Disordered" evidence="1">
    <location>
        <begin position="140"/>
        <end position="163"/>
    </location>
</feature>
<gene>
    <name evidence="2" type="ORF">FJTKL_06321</name>
</gene>